<comment type="pathway">
    <text evidence="5">Cofactor biosynthesis; adenosylcobalamin biosynthesis; adenosylcobalamin from cob(II)yrinate a,c-diamide: step 6/7.</text>
</comment>
<keyword evidence="12" id="KW-0547">Nucleotide-binding</keyword>
<keyword evidence="18" id="KW-0548">Nucleotidyltransferase</keyword>
<dbReference type="GO" id="GO:0043752">
    <property type="term" value="F:adenosylcobinamide kinase activity"/>
    <property type="evidence" value="ECO:0007669"/>
    <property type="project" value="UniProtKB-EC"/>
</dbReference>
<proteinExistence type="inferred from homology"/>
<accession>A0A1H8HB64</accession>
<evidence type="ECO:0000256" key="5">
    <source>
        <dbReference type="ARBA" id="ARBA00004692"/>
    </source>
</evidence>
<evidence type="ECO:0000256" key="17">
    <source>
        <dbReference type="ARBA" id="ARBA00030571"/>
    </source>
</evidence>
<evidence type="ECO:0000256" key="15">
    <source>
        <dbReference type="ARBA" id="ARBA00023134"/>
    </source>
</evidence>
<dbReference type="CDD" id="cd00544">
    <property type="entry name" value="CobU"/>
    <property type="match status" value="1"/>
</dbReference>
<dbReference type="SUPFAM" id="SSF52540">
    <property type="entry name" value="P-loop containing nucleoside triphosphate hydrolases"/>
    <property type="match status" value="2"/>
</dbReference>
<evidence type="ECO:0000313" key="18">
    <source>
        <dbReference type="EMBL" id="SEN53159.1"/>
    </source>
</evidence>
<evidence type="ECO:0000256" key="1">
    <source>
        <dbReference type="ARBA" id="ARBA00000312"/>
    </source>
</evidence>
<organism evidence="18 19">
    <name type="scientific">Brachymonas denitrificans DSM 15123</name>
    <dbReference type="NCBI Taxonomy" id="1121117"/>
    <lineage>
        <taxon>Bacteria</taxon>
        <taxon>Pseudomonadati</taxon>
        <taxon>Pseudomonadota</taxon>
        <taxon>Betaproteobacteria</taxon>
        <taxon>Burkholderiales</taxon>
        <taxon>Comamonadaceae</taxon>
        <taxon>Brachymonas</taxon>
    </lineage>
</organism>
<evidence type="ECO:0000256" key="11">
    <source>
        <dbReference type="ARBA" id="ARBA00022679"/>
    </source>
</evidence>
<comment type="catalytic activity">
    <reaction evidence="3">
        <text>adenosylcob(III)inamide + GTP = adenosylcob(III)inamide phosphate + GDP + H(+)</text>
        <dbReference type="Rhea" id="RHEA:15765"/>
        <dbReference type="ChEBI" id="CHEBI:2480"/>
        <dbReference type="ChEBI" id="CHEBI:15378"/>
        <dbReference type="ChEBI" id="CHEBI:37565"/>
        <dbReference type="ChEBI" id="CHEBI:58189"/>
        <dbReference type="ChEBI" id="CHEBI:58502"/>
        <dbReference type="EC" id="2.7.1.156"/>
    </reaction>
</comment>
<comment type="catalytic activity">
    <reaction evidence="2">
        <text>adenosylcob(III)inamide phosphate + GTP + H(+) = adenosylcob(III)inamide-GDP + diphosphate</text>
        <dbReference type="Rhea" id="RHEA:22712"/>
        <dbReference type="ChEBI" id="CHEBI:15378"/>
        <dbReference type="ChEBI" id="CHEBI:33019"/>
        <dbReference type="ChEBI" id="CHEBI:37565"/>
        <dbReference type="ChEBI" id="CHEBI:58502"/>
        <dbReference type="ChEBI" id="CHEBI:60487"/>
        <dbReference type="EC" id="2.7.7.62"/>
    </reaction>
</comment>
<evidence type="ECO:0000256" key="3">
    <source>
        <dbReference type="ARBA" id="ARBA00001522"/>
    </source>
</evidence>
<keyword evidence="11 18" id="KW-0808">Transferase</keyword>
<evidence type="ECO:0000256" key="6">
    <source>
        <dbReference type="ARBA" id="ARBA00005159"/>
    </source>
</evidence>
<comment type="catalytic activity">
    <reaction evidence="1">
        <text>adenosylcob(III)inamide + ATP = adenosylcob(III)inamide phosphate + ADP + H(+)</text>
        <dbReference type="Rhea" id="RHEA:15769"/>
        <dbReference type="ChEBI" id="CHEBI:2480"/>
        <dbReference type="ChEBI" id="CHEBI:15378"/>
        <dbReference type="ChEBI" id="CHEBI:30616"/>
        <dbReference type="ChEBI" id="CHEBI:58502"/>
        <dbReference type="ChEBI" id="CHEBI:456216"/>
        <dbReference type="EC" id="2.7.1.156"/>
    </reaction>
</comment>
<evidence type="ECO:0000256" key="14">
    <source>
        <dbReference type="ARBA" id="ARBA00022840"/>
    </source>
</evidence>
<evidence type="ECO:0000256" key="9">
    <source>
        <dbReference type="ARBA" id="ARBA00012523"/>
    </source>
</evidence>
<evidence type="ECO:0000256" key="2">
    <source>
        <dbReference type="ARBA" id="ARBA00000711"/>
    </source>
</evidence>
<dbReference type="InterPro" id="IPR003203">
    <property type="entry name" value="CobU/CobP"/>
</dbReference>
<dbReference type="InterPro" id="IPR027417">
    <property type="entry name" value="P-loop_NTPase"/>
</dbReference>
<keyword evidence="10" id="KW-0169">Cobalamin biosynthesis</keyword>
<dbReference type="GO" id="GO:0008820">
    <property type="term" value="F:cobinamide phosphate guanylyltransferase activity"/>
    <property type="evidence" value="ECO:0007669"/>
    <property type="project" value="UniProtKB-EC"/>
</dbReference>
<dbReference type="GO" id="GO:0009236">
    <property type="term" value="P:cobalamin biosynthetic process"/>
    <property type="evidence" value="ECO:0007669"/>
    <property type="project" value="UniProtKB-UniPathway"/>
</dbReference>
<dbReference type="PANTHER" id="PTHR34848:SF1">
    <property type="entry name" value="BIFUNCTIONAL ADENOSYLCOBALAMIN BIOSYNTHESIS PROTEIN COBU"/>
    <property type="match status" value="1"/>
</dbReference>
<evidence type="ECO:0000256" key="4">
    <source>
        <dbReference type="ARBA" id="ARBA00003889"/>
    </source>
</evidence>
<comment type="pathway">
    <text evidence="6">Cofactor biosynthesis; adenosylcobalamin biosynthesis; adenosylcobalamin from cob(II)yrinate a,c-diamide: step 5/7.</text>
</comment>
<evidence type="ECO:0000256" key="16">
    <source>
        <dbReference type="ARBA" id="ARBA00029570"/>
    </source>
</evidence>
<dbReference type="Pfam" id="PF02283">
    <property type="entry name" value="CobU"/>
    <property type="match status" value="1"/>
</dbReference>
<gene>
    <name evidence="18" type="ORF">SAMN02745977_01488</name>
</gene>
<comment type="similarity">
    <text evidence="7">Belongs to the CobU/CobP family.</text>
</comment>
<comment type="function">
    <text evidence="4">Catalyzes ATP-dependent phosphorylation of adenosylcobinamide and addition of GMP to adenosylcobinamide phosphate.</text>
</comment>
<protein>
    <recommendedName>
        <fullName evidence="16">Adenosylcobinamide kinase</fullName>
        <ecNumber evidence="8">2.7.1.156</ecNumber>
        <ecNumber evidence="9">2.7.7.62</ecNumber>
    </recommendedName>
    <alternativeName>
        <fullName evidence="17">Adenosylcobinamide-phosphate guanylyltransferase</fullName>
    </alternativeName>
</protein>
<keyword evidence="15" id="KW-0342">GTP-binding</keyword>
<evidence type="ECO:0000313" key="19">
    <source>
        <dbReference type="Proteomes" id="UP000199531"/>
    </source>
</evidence>
<evidence type="ECO:0000256" key="7">
    <source>
        <dbReference type="ARBA" id="ARBA00007490"/>
    </source>
</evidence>
<dbReference type="Gene3D" id="3.40.50.300">
    <property type="entry name" value="P-loop containing nucleotide triphosphate hydrolases"/>
    <property type="match status" value="1"/>
</dbReference>
<reference evidence="18 19" key="1">
    <citation type="submission" date="2016-10" db="EMBL/GenBank/DDBJ databases">
        <authorList>
            <person name="de Groot N.N."/>
        </authorList>
    </citation>
    <scope>NUCLEOTIDE SEQUENCE [LARGE SCALE GENOMIC DNA]</scope>
    <source>
        <strain evidence="18 19">DSM 15123</strain>
    </source>
</reference>
<evidence type="ECO:0000256" key="13">
    <source>
        <dbReference type="ARBA" id="ARBA00022777"/>
    </source>
</evidence>
<dbReference type="GO" id="GO:0005525">
    <property type="term" value="F:GTP binding"/>
    <property type="evidence" value="ECO:0007669"/>
    <property type="project" value="UniProtKB-KW"/>
</dbReference>
<keyword evidence="13 18" id="KW-0418">Kinase</keyword>
<evidence type="ECO:0000256" key="12">
    <source>
        <dbReference type="ARBA" id="ARBA00022741"/>
    </source>
</evidence>
<dbReference type="UniPathway" id="UPA00148">
    <property type="reaction ID" value="UER00236"/>
</dbReference>
<dbReference type="GO" id="GO:0005524">
    <property type="term" value="F:ATP binding"/>
    <property type="evidence" value="ECO:0007669"/>
    <property type="project" value="UniProtKB-KW"/>
</dbReference>
<keyword evidence="14" id="KW-0067">ATP-binding</keyword>
<dbReference type="EC" id="2.7.1.156" evidence="8"/>
<dbReference type="PANTHER" id="PTHR34848">
    <property type="match status" value="1"/>
</dbReference>
<keyword evidence="19" id="KW-1185">Reference proteome</keyword>
<dbReference type="Proteomes" id="UP000199531">
    <property type="component" value="Unassembled WGS sequence"/>
</dbReference>
<dbReference type="EC" id="2.7.7.62" evidence="9"/>
<evidence type="ECO:0000256" key="8">
    <source>
        <dbReference type="ARBA" id="ARBA00012016"/>
    </source>
</evidence>
<dbReference type="AlphaFoldDB" id="A0A1H8HB64"/>
<sequence length="238" mass="25474">MGQCMSAGRHHELILGGQKSGKTVRAERAVARWLEQDPARRALYLATALPWDAEMQERIARHQQDRAQRVPRMETLQAGGRGELLDVPALLREHAAPDVALVLDCLTLWLTQQLMPLEVEEGAGELAAPAPPAGAIADTPVQVEAPHQACNASSAVPGHRVAAATADLLEAIQAWPGPLYIVSNEIGLGVIPLGRETRAFVDALGELNQRVAAVCSHVTLMAAGLPLTLKSSERKDLP</sequence>
<name>A0A1H8HB64_9BURK</name>
<dbReference type="STRING" id="1121117.SAMN02745977_01488"/>
<dbReference type="EMBL" id="FOCW01000002">
    <property type="protein sequence ID" value="SEN53159.1"/>
    <property type="molecule type" value="Genomic_DNA"/>
</dbReference>
<evidence type="ECO:0000256" key="10">
    <source>
        <dbReference type="ARBA" id="ARBA00022573"/>
    </source>
</evidence>